<dbReference type="RefSeq" id="WP_110104592.1">
    <property type="nucleotide sequence ID" value="NZ_JACBZZ010000001.1"/>
</dbReference>
<dbReference type="Proteomes" id="UP000246303">
    <property type="component" value="Unassembled WGS sequence"/>
</dbReference>
<dbReference type="InterPro" id="IPR012334">
    <property type="entry name" value="Pectin_lyas_fold"/>
</dbReference>
<evidence type="ECO:0000313" key="1">
    <source>
        <dbReference type="EMBL" id="PXA69305.1"/>
    </source>
</evidence>
<accession>A0A2V3DWR4</accession>
<reference evidence="1 2" key="1">
    <citation type="submission" date="2018-05" db="EMBL/GenBank/DDBJ databases">
        <title>Genetic diversity of glacier-inhabiting Cryobacterium bacteria in China and description of Cryobacterium mengkeensis sp. nov. and Arthrobacter glacialis sp. nov.</title>
        <authorList>
            <person name="Liu Q."/>
            <person name="Xin Y.-H."/>
        </authorList>
    </citation>
    <scope>NUCLEOTIDE SEQUENCE [LARGE SCALE GENOMIC DNA]</scope>
    <source>
        <strain evidence="1 2">GP3</strain>
    </source>
</reference>
<dbReference type="EMBL" id="QHLZ01000001">
    <property type="protein sequence ID" value="PXA69305.1"/>
    <property type="molecule type" value="Genomic_DNA"/>
</dbReference>
<organism evidence="1 2">
    <name type="scientific">Arthrobacter psychrochitiniphilus</name>
    <dbReference type="NCBI Taxonomy" id="291045"/>
    <lineage>
        <taxon>Bacteria</taxon>
        <taxon>Bacillati</taxon>
        <taxon>Actinomycetota</taxon>
        <taxon>Actinomycetes</taxon>
        <taxon>Micrococcales</taxon>
        <taxon>Micrococcaceae</taxon>
        <taxon>Arthrobacter</taxon>
    </lineage>
</organism>
<proteinExistence type="predicted"/>
<name>A0A2V3DWR4_9MICC</name>
<dbReference type="SUPFAM" id="SSF51126">
    <property type="entry name" value="Pectin lyase-like"/>
    <property type="match status" value="1"/>
</dbReference>
<dbReference type="InterPro" id="IPR006626">
    <property type="entry name" value="PbH1"/>
</dbReference>
<dbReference type="InterPro" id="IPR011050">
    <property type="entry name" value="Pectin_lyase_fold/virulence"/>
</dbReference>
<keyword evidence="2" id="KW-1185">Reference proteome</keyword>
<dbReference type="Gene3D" id="2.160.20.10">
    <property type="entry name" value="Single-stranded right-handed beta-helix, Pectin lyase-like"/>
    <property type="match status" value="1"/>
</dbReference>
<sequence>MHSPVPNRRFTARKFTAAAATAAVAAAALLGGSATAMAATSTVTATDSFNRSVSSGWGAADSGGTWTATAGTTLVNGSSGNLVIKNGQGFSNSLSGFSSRTSDTQIAFSLNKLPVAGDMYMYITPRQAGKNEYRLKVKVSPNGAVRFDAVRIVNGAETLLQSAAGGFTAKASGTINVKVSLKGLDKTTLSAVVWPSGSPLPANQLTVTDSTAALQTTGTVALGGYLSGSATNAPITVRYDNLKVSGSTENNTALPGTPSLDQGRDSLVPGAYKPSESTTGVLSGTALKPYNTSGAPLIITQDGTVLDGMEIWGDIKVRAANVTIKNSRLHGGVEIPKSNTGVVDANDAKVKNLVVQDSTIIPQSPSYYRDGIVGHDYTALRNHIKGTNDGLGIFNRPTGPAAANVTAKGNYIHALTYWSKDPAHKDGTHNDGIQLQGGENILISGNNIVGDVVPGKGSAAPVRGLYTTTAMLLQQHVTKLKNVVVEQNYVDGGFTSITIDHSANKQSHIDITVRNNYLGHNQYAWDGAKYPIRVVDRAASTVTGLSTNKWADTKTPLTEGTNKGIYFNK</sequence>
<gene>
    <name evidence="1" type="ORF">CVS29_01685</name>
</gene>
<comment type="caution">
    <text evidence="1">The sequence shown here is derived from an EMBL/GenBank/DDBJ whole genome shotgun (WGS) entry which is preliminary data.</text>
</comment>
<dbReference type="OrthoDB" id="505641at2"/>
<dbReference type="AlphaFoldDB" id="A0A2V3DWR4"/>
<dbReference type="SMART" id="SM00710">
    <property type="entry name" value="PbH1"/>
    <property type="match status" value="7"/>
</dbReference>
<evidence type="ECO:0000313" key="2">
    <source>
        <dbReference type="Proteomes" id="UP000246303"/>
    </source>
</evidence>
<protein>
    <submittedName>
        <fullName evidence="1">Uncharacterized protein</fullName>
    </submittedName>
</protein>